<feature type="binding site" evidence="1">
    <location>
        <position position="346"/>
    </location>
    <ligand>
        <name>Zn(2+)</name>
        <dbReference type="ChEBI" id="CHEBI:29105"/>
    </ligand>
</feature>
<dbReference type="SMART" id="SM01260">
    <property type="entry name" value="LANC_like"/>
    <property type="match status" value="1"/>
</dbReference>
<keyword evidence="1" id="KW-0479">Metal-binding</keyword>
<dbReference type="Pfam" id="PF05147">
    <property type="entry name" value="LANC_like"/>
    <property type="match status" value="1"/>
</dbReference>
<sequence length="437" mass="46166">MRATRERAAQMAGEIADRLADPGGVVTTVLAPDNLDHVPGFPPRHPWRPAALASGHPGIALLFSELDRADDRATMHAHLSAAVDGLQAGDTGLFGGLAGIGIAASFGARRPGEYAGLLREIDDRVAAEVEALLGPEHARLAAGARGTSMGSFDLISGVTGLGRYLLHRHETDETLATILTYLVRLTEPITVDGATVAGWWTPGSPSLLTREHPRYARGHINVGQAHGIAGPLALLALAYEAGVTVPGHETAMDRICTWLASQLRTDNGDTYWPSAVSLAEEMTGVPDGPSGDRSAWCYGTPGVAHSLHLAGRTLHRPALQQEALALLWHSVDRAERAGALDDANLCHGWGGLLTLVCQVAGQDRSRPWQRLADRLAERTMSWYLPQVPFGVRHEPLGGKLARHRPGFLEGAAGVALALHVYATARVGGPGAAALLLG</sequence>
<dbReference type="GO" id="GO:0031179">
    <property type="term" value="P:peptide modification"/>
    <property type="evidence" value="ECO:0007669"/>
    <property type="project" value="InterPro"/>
</dbReference>
<evidence type="ECO:0000313" key="3">
    <source>
        <dbReference type="Proteomes" id="UP000199696"/>
    </source>
</evidence>
<dbReference type="AlphaFoldDB" id="A0A1C6UZ17"/>
<dbReference type="STRING" id="227316.GA0070604_4013"/>
<keyword evidence="1" id="KW-0862">Zinc</keyword>
<dbReference type="PRINTS" id="PR01955">
    <property type="entry name" value="LANCFRANKIA"/>
</dbReference>
<keyword evidence="3" id="KW-1185">Reference proteome</keyword>
<name>A0A1C6UZ17_9ACTN</name>
<reference evidence="3" key="1">
    <citation type="submission" date="2016-06" db="EMBL/GenBank/DDBJ databases">
        <authorList>
            <person name="Varghese N."/>
            <person name="Submissions Spin"/>
        </authorList>
    </citation>
    <scope>NUCLEOTIDE SEQUENCE [LARGE SCALE GENOMIC DNA]</scope>
    <source>
        <strain evidence="3">DSM 44814</strain>
    </source>
</reference>
<dbReference type="InterPro" id="IPR033889">
    <property type="entry name" value="LanC"/>
</dbReference>
<dbReference type="Proteomes" id="UP000199696">
    <property type="component" value="Unassembled WGS sequence"/>
</dbReference>
<dbReference type="GO" id="GO:0046872">
    <property type="term" value="F:metal ion binding"/>
    <property type="evidence" value="ECO:0007669"/>
    <property type="project" value="UniProtKB-KW"/>
</dbReference>
<feature type="binding site" evidence="1">
    <location>
        <position position="347"/>
    </location>
    <ligand>
        <name>Zn(2+)</name>
        <dbReference type="ChEBI" id="CHEBI:29105"/>
    </ligand>
</feature>
<evidence type="ECO:0000313" key="2">
    <source>
        <dbReference type="EMBL" id="SCL59252.1"/>
    </source>
</evidence>
<dbReference type="Gene3D" id="1.50.10.20">
    <property type="match status" value="1"/>
</dbReference>
<evidence type="ECO:0000256" key="1">
    <source>
        <dbReference type="PIRSR" id="PIRSR607822-1"/>
    </source>
</evidence>
<protein>
    <submittedName>
        <fullName evidence="2">Lanthionine synthetase C-like protein</fullName>
    </submittedName>
</protein>
<dbReference type="InterPro" id="IPR007822">
    <property type="entry name" value="LANC-like"/>
</dbReference>
<dbReference type="SUPFAM" id="SSF158745">
    <property type="entry name" value="LanC-like"/>
    <property type="match status" value="1"/>
</dbReference>
<organism evidence="2 3">
    <name type="scientific">Micromonospora eburnea</name>
    <dbReference type="NCBI Taxonomy" id="227316"/>
    <lineage>
        <taxon>Bacteria</taxon>
        <taxon>Bacillati</taxon>
        <taxon>Actinomycetota</taxon>
        <taxon>Actinomycetes</taxon>
        <taxon>Micromonosporales</taxon>
        <taxon>Micromonosporaceae</taxon>
        <taxon>Micromonospora</taxon>
    </lineage>
</organism>
<dbReference type="PRINTS" id="PR01950">
    <property type="entry name" value="LANCSUPER"/>
</dbReference>
<dbReference type="CDD" id="cd04793">
    <property type="entry name" value="LanC"/>
    <property type="match status" value="1"/>
</dbReference>
<dbReference type="EMBL" id="FMHY01000002">
    <property type="protein sequence ID" value="SCL59252.1"/>
    <property type="molecule type" value="Genomic_DNA"/>
</dbReference>
<proteinExistence type="predicted"/>
<feature type="binding site" evidence="1">
    <location>
        <position position="297"/>
    </location>
    <ligand>
        <name>Zn(2+)</name>
        <dbReference type="ChEBI" id="CHEBI:29105"/>
    </ligand>
</feature>
<dbReference type="OrthoDB" id="1882482at2"/>
<accession>A0A1C6UZ17</accession>
<gene>
    <name evidence="2" type="ORF">GA0070604_4013</name>
</gene>
<dbReference type="RefSeq" id="WP_091120496.1">
    <property type="nucleotide sequence ID" value="NZ_FMHY01000002.1"/>
</dbReference>